<dbReference type="SMART" id="SM00490">
    <property type="entry name" value="HELICc"/>
    <property type="match status" value="1"/>
</dbReference>
<dbReference type="PROSITE" id="PS51192">
    <property type="entry name" value="HELICASE_ATP_BIND_1"/>
    <property type="match status" value="1"/>
</dbReference>
<dbReference type="InterPro" id="IPR044742">
    <property type="entry name" value="DEAD/DEAH_RhlB"/>
</dbReference>
<evidence type="ECO:0000256" key="8">
    <source>
        <dbReference type="SAM" id="MobiDB-lite"/>
    </source>
</evidence>
<dbReference type="InterPro" id="IPR001650">
    <property type="entry name" value="Helicase_C-like"/>
</dbReference>
<dbReference type="InterPro" id="IPR014001">
    <property type="entry name" value="Helicase_ATP-bd"/>
</dbReference>
<evidence type="ECO:0000259" key="10">
    <source>
        <dbReference type="PROSITE" id="PS51194"/>
    </source>
</evidence>
<dbReference type="PROSITE" id="PS51195">
    <property type="entry name" value="Q_MOTIF"/>
    <property type="match status" value="1"/>
</dbReference>
<dbReference type="Pfam" id="PF00270">
    <property type="entry name" value="DEAD"/>
    <property type="match status" value="1"/>
</dbReference>
<dbReference type="GO" id="GO:0003724">
    <property type="term" value="F:RNA helicase activity"/>
    <property type="evidence" value="ECO:0007669"/>
    <property type="project" value="InterPro"/>
</dbReference>
<dbReference type="SUPFAM" id="SSF52540">
    <property type="entry name" value="P-loop containing nucleoside triphosphate hydrolases"/>
    <property type="match status" value="1"/>
</dbReference>
<organism evidence="12 13">
    <name type="scientific">Eiseniibacteriota bacterium</name>
    <dbReference type="NCBI Taxonomy" id="2212470"/>
    <lineage>
        <taxon>Bacteria</taxon>
        <taxon>Candidatus Eiseniibacteriota</taxon>
    </lineage>
</organism>
<evidence type="ECO:0000313" key="13">
    <source>
        <dbReference type="Proteomes" id="UP000580839"/>
    </source>
</evidence>
<comment type="caution">
    <text evidence="12">The sequence shown here is derived from an EMBL/GenBank/DDBJ whole genome shotgun (WGS) entry which is preliminary data.</text>
</comment>
<dbReference type="CDD" id="cd18787">
    <property type="entry name" value="SF2_C_DEAD"/>
    <property type="match status" value="1"/>
</dbReference>
<evidence type="ECO:0000256" key="3">
    <source>
        <dbReference type="ARBA" id="ARBA00022806"/>
    </source>
</evidence>
<feature type="compositionally biased region" description="Basic and acidic residues" evidence="8">
    <location>
        <begin position="394"/>
        <end position="403"/>
    </location>
</feature>
<proteinExistence type="inferred from homology"/>
<feature type="domain" description="Helicase ATP-binding" evidence="9">
    <location>
        <begin position="36"/>
        <end position="207"/>
    </location>
</feature>
<accession>A0A849SDT3</accession>
<dbReference type="InterPro" id="IPR000629">
    <property type="entry name" value="RNA-helicase_DEAD-box_CS"/>
</dbReference>
<name>A0A849SDT3_UNCEI</name>
<dbReference type="InterPro" id="IPR027417">
    <property type="entry name" value="P-loop_NTPase"/>
</dbReference>
<reference evidence="12 13" key="1">
    <citation type="submission" date="2020-04" db="EMBL/GenBank/DDBJ databases">
        <title>Metagenomic profiling of ammonia- and methane-oxidizing microorganisms in a Dutch drinking water treatment plant.</title>
        <authorList>
            <person name="Poghosyan L."/>
            <person name="Leucker S."/>
        </authorList>
    </citation>
    <scope>NUCLEOTIDE SEQUENCE [LARGE SCALE GENOMIC DNA]</scope>
    <source>
        <strain evidence="12">S-RSF-IL-03</strain>
    </source>
</reference>
<dbReference type="AlphaFoldDB" id="A0A849SDT3"/>
<dbReference type="PROSITE" id="PS51194">
    <property type="entry name" value="HELICASE_CTER"/>
    <property type="match status" value="1"/>
</dbReference>
<dbReference type="PANTHER" id="PTHR47959:SF13">
    <property type="entry name" value="ATP-DEPENDENT RNA HELICASE RHLE"/>
    <property type="match status" value="1"/>
</dbReference>
<evidence type="ECO:0000313" key="12">
    <source>
        <dbReference type="EMBL" id="NOT32641.1"/>
    </source>
</evidence>
<keyword evidence="4 7" id="KW-0067">ATP-binding</keyword>
<dbReference type="Proteomes" id="UP000580839">
    <property type="component" value="Unassembled WGS sequence"/>
</dbReference>
<comment type="similarity">
    <text evidence="5 7">Belongs to the DEAD box helicase family.</text>
</comment>
<keyword evidence="2 7" id="KW-0378">Hydrolase</keyword>
<dbReference type="Gene3D" id="3.40.50.300">
    <property type="entry name" value="P-loop containing nucleotide triphosphate hydrolases"/>
    <property type="match status" value="2"/>
</dbReference>
<dbReference type="GO" id="GO:0005829">
    <property type="term" value="C:cytosol"/>
    <property type="evidence" value="ECO:0007669"/>
    <property type="project" value="TreeGrafter"/>
</dbReference>
<sequence length="476" mass="51917">MTTSVTFESLGLPEKLVRNLRSVGYENPTPIQARAIPLILPGRDLVAAAQTGSGKTAAFLLPILVRLLTAGDRLRGLVLVPTRELAAQVEQAAQKYARHTGIRVASVYGGVPIGPQERVLRHEGVDLLIATPGRLLDLNGRQSVSLQDVEVLVLDEADRMVDMGFAPDLRRILHLLPSHRQTLMFSATMPTELNKVASEALNKPQRLEISPPSKPVESVSQAFYPVSRHLKANLLEEILQRAERGSTIVFARTKRGADRLTRILHDRGLDADVLHGDRSQGQRERTMLKFRRGRVDILVATDIASRGIDVTDVTHVINFDVPLSPEDYVHRIGRTGRMHSTGDALTLVSPEEEKDANAIERHIGHKVTRRKLSDFDYGRVAPPRGANAGGGRGGAREPREERGRVRRSASREGAPARASHARDTAAPARGRSSHAATGRSSSGESKPAGESRSGGHAKPAASHGRRPKPARDGRRR</sequence>
<dbReference type="PROSITE" id="PS00039">
    <property type="entry name" value="DEAD_ATP_HELICASE"/>
    <property type="match status" value="1"/>
</dbReference>
<evidence type="ECO:0000256" key="6">
    <source>
        <dbReference type="PROSITE-ProRule" id="PRU00552"/>
    </source>
</evidence>
<evidence type="ECO:0000256" key="7">
    <source>
        <dbReference type="RuleBase" id="RU000492"/>
    </source>
</evidence>
<dbReference type="EMBL" id="JABFRW010000006">
    <property type="protein sequence ID" value="NOT32641.1"/>
    <property type="molecule type" value="Genomic_DNA"/>
</dbReference>
<dbReference type="GO" id="GO:0005524">
    <property type="term" value="F:ATP binding"/>
    <property type="evidence" value="ECO:0007669"/>
    <property type="project" value="UniProtKB-KW"/>
</dbReference>
<keyword evidence="1 7" id="KW-0547">Nucleotide-binding</keyword>
<dbReference type="InterPro" id="IPR050079">
    <property type="entry name" value="DEAD_box_RNA_helicase"/>
</dbReference>
<feature type="domain" description="DEAD-box RNA helicase Q" evidence="11">
    <location>
        <begin position="5"/>
        <end position="33"/>
    </location>
</feature>
<dbReference type="GO" id="GO:0016787">
    <property type="term" value="F:hydrolase activity"/>
    <property type="evidence" value="ECO:0007669"/>
    <property type="project" value="UniProtKB-KW"/>
</dbReference>
<feature type="compositionally biased region" description="Polar residues" evidence="8">
    <location>
        <begin position="434"/>
        <end position="444"/>
    </location>
</feature>
<dbReference type="SMART" id="SM00487">
    <property type="entry name" value="DEXDc"/>
    <property type="match status" value="1"/>
</dbReference>
<evidence type="ECO:0000256" key="1">
    <source>
        <dbReference type="ARBA" id="ARBA00022741"/>
    </source>
</evidence>
<protein>
    <submittedName>
        <fullName evidence="12">DEAD/DEAH box helicase</fullName>
    </submittedName>
</protein>
<evidence type="ECO:0000259" key="9">
    <source>
        <dbReference type="PROSITE" id="PS51192"/>
    </source>
</evidence>
<feature type="domain" description="Helicase C-terminal" evidence="10">
    <location>
        <begin position="234"/>
        <end position="378"/>
    </location>
</feature>
<dbReference type="GO" id="GO:0003676">
    <property type="term" value="F:nucleic acid binding"/>
    <property type="evidence" value="ECO:0007669"/>
    <property type="project" value="InterPro"/>
</dbReference>
<dbReference type="Pfam" id="PF00271">
    <property type="entry name" value="Helicase_C"/>
    <property type="match status" value="1"/>
</dbReference>
<dbReference type="InterPro" id="IPR014014">
    <property type="entry name" value="RNA_helicase_DEAD_Q_motif"/>
</dbReference>
<dbReference type="PANTHER" id="PTHR47959">
    <property type="entry name" value="ATP-DEPENDENT RNA HELICASE RHLE-RELATED"/>
    <property type="match status" value="1"/>
</dbReference>
<feature type="region of interest" description="Disordered" evidence="8">
    <location>
        <begin position="374"/>
        <end position="476"/>
    </location>
</feature>
<keyword evidence="3 7" id="KW-0347">Helicase</keyword>
<evidence type="ECO:0000256" key="5">
    <source>
        <dbReference type="ARBA" id="ARBA00038437"/>
    </source>
</evidence>
<evidence type="ECO:0000256" key="4">
    <source>
        <dbReference type="ARBA" id="ARBA00022840"/>
    </source>
</evidence>
<gene>
    <name evidence="12" type="ORF">HOP12_00550</name>
</gene>
<dbReference type="CDD" id="cd00268">
    <property type="entry name" value="DEADc"/>
    <property type="match status" value="1"/>
</dbReference>
<evidence type="ECO:0000256" key="2">
    <source>
        <dbReference type="ARBA" id="ARBA00022801"/>
    </source>
</evidence>
<feature type="short sequence motif" description="Q motif" evidence="6">
    <location>
        <begin position="5"/>
        <end position="33"/>
    </location>
</feature>
<evidence type="ECO:0000259" key="11">
    <source>
        <dbReference type="PROSITE" id="PS51195"/>
    </source>
</evidence>
<dbReference type="InterPro" id="IPR011545">
    <property type="entry name" value="DEAD/DEAH_box_helicase_dom"/>
</dbReference>